<accession>A0ACB1B8Z7</accession>
<evidence type="ECO:0000313" key="1">
    <source>
        <dbReference type="EMBL" id="CAK5123960.1"/>
    </source>
</evidence>
<gene>
    <name evidence="1" type="ORF">MENTE1834_LOCUS47594</name>
</gene>
<dbReference type="Proteomes" id="UP001497535">
    <property type="component" value="Unassembled WGS sequence"/>
</dbReference>
<dbReference type="EMBL" id="CAVMJV010000197">
    <property type="protein sequence ID" value="CAK5123960.1"/>
    <property type="molecule type" value="Genomic_DNA"/>
</dbReference>
<protein>
    <submittedName>
        <fullName evidence="1">Uncharacterized protein</fullName>
    </submittedName>
</protein>
<keyword evidence="2" id="KW-1185">Reference proteome</keyword>
<proteinExistence type="predicted"/>
<comment type="caution">
    <text evidence="1">The sequence shown here is derived from an EMBL/GenBank/DDBJ whole genome shotgun (WGS) entry which is preliminary data.</text>
</comment>
<organism evidence="1 2">
    <name type="scientific">Meloidogyne enterolobii</name>
    <name type="common">Root-knot nematode worm</name>
    <name type="synonym">Meloidogyne mayaguensis</name>
    <dbReference type="NCBI Taxonomy" id="390850"/>
    <lineage>
        <taxon>Eukaryota</taxon>
        <taxon>Metazoa</taxon>
        <taxon>Ecdysozoa</taxon>
        <taxon>Nematoda</taxon>
        <taxon>Chromadorea</taxon>
        <taxon>Rhabditida</taxon>
        <taxon>Tylenchina</taxon>
        <taxon>Tylenchomorpha</taxon>
        <taxon>Tylenchoidea</taxon>
        <taxon>Meloidogynidae</taxon>
        <taxon>Meloidogyninae</taxon>
        <taxon>Meloidogyne</taxon>
    </lineage>
</organism>
<sequence length="67" mass="7918">MDLLVGLQIYKFFSNQRPDLKDMMRDAGEVTYADAHKRVRNEALVCFATHDDLRRAMDRFQGYCFKV</sequence>
<name>A0ACB1B8Z7_MELEN</name>
<evidence type="ECO:0000313" key="2">
    <source>
        <dbReference type="Proteomes" id="UP001497535"/>
    </source>
</evidence>
<reference evidence="1" key="1">
    <citation type="submission" date="2023-11" db="EMBL/GenBank/DDBJ databases">
        <authorList>
            <person name="Poullet M."/>
        </authorList>
    </citation>
    <scope>NUCLEOTIDE SEQUENCE</scope>
    <source>
        <strain evidence="1">E1834</strain>
    </source>
</reference>